<dbReference type="EMBL" id="AVOT02064258">
    <property type="protein sequence ID" value="MBW0556696.1"/>
    <property type="molecule type" value="Genomic_DNA"/>
</dbReference>
<gene>
    <name evidence="2" type="ORF">O181_096411</name>
</gene>
<dbReference type="AlphaFoldDB" id="A0A9Q3J7C7"/>
<comment type="caution">
    <text evidence="2">The sequence shown here is derived from an EMBL/GenBank/DDBJ whole genome shotgun (WGS) entry which is preliminary data.</text>
</comment>
<dbReference type="InterPro" id="IPR056924">
    <property type="entry name" value="SH3_Tf2-1"/>
</dbReference>
<sequence length="154" mass="17843">MEIKLKEGDQVLVSTLSSNNFKKPKKMRDSFLGCFTIVKLISKNAVEVRLTKEFSRNHPVFPVSLVKTYFQTGEDKSPSRKVTTNPPEIVEMEDFPGAVKMIIKARKIRLNNKDKRHYLFRFENKTSDKDKWLAEDAILEGNLHLRRFGGSRRA</sequence>
<proteinExistence type="predicted"/>
<name>A0A9Q3J7C7_9BASI</name>
<evidence type="ECO:0000313" key="2">
    <source>
        <dbReference type="EMBL" id="MBW0556696.1"/>
    </source>
</evidence>
<dbReference type="Proteomes" id="UP000765509">
    <property type="component" value="Unassembled WGS sequence"/>
</dbReference>
<organism evidence="2 3">
    <name type="scientific">Austropuccinia psidii MF-1</name>
    <dbReference type="NCBI Taxonomy" id="1389203"/>
    <lineage>
        <taxon>Eukaryota</taxon>
        <taxon>Fungi</taxon>
        <taxon>Dikarya</taxon>
        <taxon>Basidiomycota</taxon>
        <taxon>Pucciniomycotina</taxon>
        <taxon>Pucciniomycetes</taxon>
        <taxon>Pucciniales</taxon>
        <taxon>Sphaerophragmiaceae</taxon>
        <taxon>Austropuccinia</taxon>
    </lineage>
</organism>
<dbReference type="Pfam" id="PF24626">
    <property type="entry name" value="SH3_Tf2-1"/>
    <property type="match status" value="1"/>
</dbReference>
<protein>
    <recommendedName>
        <fullName evidence="1">Tf2-1-like SH3-like domain-containing protein</fullName>
    </recommendedName>
</protein>
<evidence type="ECO:0000313" key="3">
    <source>
        <dbReference type="Proteomes" id="UP000765509"/>
    </source>
</evidence>
<reference evidence="2" key="1">
    <citation type="submission" date="2021-03" db="EMBL/GenBank/DDBJ databases">
        <title>Draft genome sequence of rust myrtle Austropuccinia psidii MF-1, a brazilian biotype.</title>
        <authorList>
            <person name="Quecine M.C."/>
            <person name="Pachon D.M.R."/>
            <person name="Bonatelli M.L."/>
            <person name="Correr F.H."/>
            <person name="Franceschini L.M."/>
            <person name="Leite T.F."/>
            <person name="Margarido G.R.A."/>
            <person name="Almeida C.A."/>
            <person name="Ferrarezi J.A."/>
            <person name="Labate C.A."/>
        </authorList>
    </citation>
    <scope>NUCLEOTIDE SEQUENCE</scope>
    <source>
        <strain evidence="2">MF-1</strain>
    </source>
</reference>
<accession>A0A9Q3J7C7</accession>
<feature type="domain" description="Tf2-1-like SH3-like" evidence="1">
    <location>
        <begin position="8"/>
        <end position="69"/>
    </location>
</feature>
<evidence type="ECO:0000259" key="1">
    <source>
        <dbReference type="Pfam" id="PF24626"/>
    </source>
</evidence>
<dbReference type="OrthoDB" id="4360000at2759"/>
<keyword evidence="3" id="KW-1185">Reference proteome</keyword>